<protein>
    <submittedName>
        <fullName evidence="6">Cyclopropane-fatty-acyl-phospholipid synthase</fullName>
    </submittedName>
</protein>
<dbReference type="Proteomes" id="UP000198287">
    <property type="component" value="Unassembled WGS sequence"/>
</dbReference>
<sequence>MDLILSTVEDLFVTVSVPLYDTIIPILRKIRFFILLPFTPILKLITDHAFAQIGVKIDSDMKSHPDMVILDNRFYARLWSDQVFGLEEMYVEEWWKTENIELLYDKIMTVFDKYRWFLKLHIAHWEGRFRWGWLNTGRAGHNFKAAEEYELRESPVEYFKLLTDKEHIQHSCGYYANGASTYSAAHVEKLKLIASKLELKAGMTLLDVGCGFGGLAKFMADRYGVTAEGVTICESMSKVAQNHYIGSKVTIKHQHWREMEGKFDRITIIEMLEHVGKQNYDEFFRKIESLLKPGGRVLLQHYAVDPGTPHFTEFGCKYQFGQVYFPDFAEFVSPCSRYFRIANVQDFSLDAERCAHHFIDMIQDNWAELEALVGLKVVRALRATYAEALATVKARAVMIYQTVLVRKDDRTRVPVQ</sequence>
<dbReference type="Pfam" id="PF02353">
    <property type="entry name" value="CMAS"/>
    <property type="match status" value="1"/>
</dbReference>
<comment type="caution">
    <text evidence="6">The sequence shown here is derived from an EMBL/GenBank/DDBJ whole genome shotgun (WGS) entry which is preliminary data.</text>
</comment>
<dbReference type="STRING" id="158441.A0A226DWR4"/>
<dbReference type="SUPFAM" id="SSF53335">
    <property type="entry name" value="S-adenosyl-L-methionine-dependent methyltransferases"/>
    <property type="match status" value="1"/>
</dbReference>
<evidence type="ECO:0000256" key="1">
    <source>
        <dbReference type="ARBA" id="ARBA00010815"/>
    </source>
</evidence>
<dbReference type="EMBL" id="LNIX01000010">
    <property type="protein sequence ID" value="OXA49468.1"/>
    <property type="molecule type" value="Genomic_DNA"/>
</dbReference>
<keyword evidence="5" id="KW-0443">Lipid metabolism</keyword>
<organism evidence="6 7">
    <name type="scientific">Folsomia candida</name>
    <name type="common">Springtail</name>
    <dbReference type="NCBI Taxonomy" id="158441"/>
    <lineage>
        <taxon>Eukaryota</taxon>
        <taxon>Metazoa</taxon>
        <taxon>Ecdysozoa</taxon>
        <taxon>Arthropoda</taxon>
        <taxon>Hexapoda</taxon>
        <taxon>Collembola</taxon>
        <taxon>Entomobryomorpha</taxon>
        <taxon>Isotomoidea</taxon>
        <taxon>Isotomidae</taxon>
        <taxon>Proisotominae</taxon>
        <taxon>Folsomia</taxon>
    </lineage>
</organism>
<reference evidence="6 7" key="1">
    <citation type="submission" date="2015-12" db="EMBL/GenBank/DDBJ databases">
        <title>The genome of Folsomia candida.</title>
        <authorList>
            <person name="Faddeeva A."/>
            <person name="Derks M.F."/>
            <person name="Anvar Y."/>
            <person name="Smit S."/>
            <person name="Van Straalen N."/>
            <person name="Roelofs D."/>
        </authorList>
    </citation>
    <scope>NUCLEOTIDE SEQUENCE [LARGE SCALE GENOMIC DNA]</scope>
    <source>
        <strain evidence="6 7">VU population</strain>
        <tissue evidence="6">Whole body</tissue>
    </source>
</reference>
<keyword evidence="2" id="KW-0489">Methyltransferase</keyword>
<name>A0A226DWR4_FOLCA</name>
<keyword evidence="3" id="KW-0808">Transferase</keyword>
<evidence type="ECO:0000313" key="7">
    <source>
        <dbReference type="Proteomes" id="UP000198287"/>
    </source>
</evidence>
<accession>A0A226DWR4</accession>
<dbReference type="InterPro" id="IPR050723">
    <property type="entry name" value="CFA/CMAS"/>
</dbReference>
<dbReference type="InterPro" id="IPR029063">
    <property type="entry name" value="SAM-dependent_MTases_sf"/>
</dbReference>
<evidence type="ECO:0000256" key="3">
    <source>
        <dbReference type="ARBA" id="ARBA00022679"/>
    </source>
</evidence>
<dbReference type="PIRSF" id="PIRSF003085">
    <property type="entry name" value="CMAS"/>
    <property type="match status" value="1"/>
</dbReference>
<dbReference type="AlphaFoldDB" id="A0A226DWR4"/>
<dbReference type="PANTHER" id="PTHR43667:SF1">
    <property type="entry name" value="CYCLOPROPANE-FATTY-ACYL-PHOSPHOLIPID SYNTHASE"/>
    <property type="match status" value="1"/>
</dbReference>
<dbReference type="GO" id="GO:0008610">
    <property type="term" value="P:lipid biosynthetic process"/>
    <property type="evidence" value="ECO:0007669"/>
    <property type="project" value="InterPro"/>
</dbReference>
<dbReference type="InterPro" id="IPR003333">
    <property type="entry name" value="CMAS"/>
</dbReference>
<dbReference type="Gene3D" id="3.40.50.150">
    <property type="entry name" value="Vaccinia Virus protein VP39"/>
    <property type="match status" value="1"/>
</dbReference>
<proteinExistence type="inferred from homology"/>
<evidence type="ECO:0000313" key="6">
    <source>
        <dbReference type="EMBL" id="OXA49468.1"/>
    </source>
</evidence>
<evidence type="ECO:0000256" key="2">
    <source>
        <dbReference type="ARBA" id="ARBA00022603"/>
    </source>
</evidence>
<comment type="similarity">
    <text evidence="1">Belongs to the CFA/CMAS family.</text>
</comment>
<dbReference type="OrthoDB" id="8300214at2759"/>
<evidence type="ECO:0000256" key="4">
    <source>
        <dbReference type="ARBA" id="ARBA00022691"/>
    </source>
</evidence>
<dbReference type="CDD" id="cd02440">
    <property type="entry name" value="AdoMet_MTases"/>
    <property type="match status" value="1"/>
</dbReference>
<keyword evidence="4" id="KW-0949">S-adenosyl-L-methionine</keyword>
<keyword evidence="7" id="KW-1185">Reference proteome</keyword>
<dbReference type="GO" id="GO:0008168">
    <property type="term" value="F:methyltransferase activity"/>
    <property type="evidence" value="ECO:0007669"/>
    <property type="project" value="UniProtKB-KW"/>
</dbReference>
<gene>
    <name evidence="6" type="ORF">Fcan01_15339</name>
</gene>
<dbReference type="GO" id="GO:0032259">
    <property type="term" value="P:methylation"/>
    <property type="evidence" value="ECO:0007669"/>
    <property type="project" value="UniProtKB-KW"/>
</dbReference>
<evidence type="ECO:0000256" key="5">
    <source>
        <dbReference type="ARBA" id="ARBA00023098"/>
    </source>
</evidence>
<dbReference type="PANTHER" id="PTHR43667">
    <property type="entry name" value="CYCLOPROPANE-FATTY-ACYL-PHOSPHOLIPID SYNTHASE"/>
    <property type="match status" value="1"/>
</dbReference>